<gene>
    <name evidence="7" type="ORF">KDA10_01155</name>
</gene>
<evidence type="ECO:0000259" key="6">
    <source>
        <dbReference type="Pfam" id="PF01345"/>
    </source>
</evidence>
<evidence type="ECO:0000259" key="5">
    <source>
        <dbReference type="Pfam" id="PF00746"/>
    </source>
</evidence>
<dbReference type="NCBIfam" id="TIGR01451">
    <property type="entry name" value="B_ant_repeat"/>
    <property type="match status" value="3"/>
</dbReference>
<feature type="domain" description="DUF11" evidence="6">
    <location>
        <begin position="692"/>
        <end position="800"/>
    </location>
</feature>
<accession>A0A955E0L9</accession>
<dbReference type="PANTHER" id="PTHR34819">
    <property type="entry name" value="LARGE CYSTEINE-RICH PERIPLASMIC PROTEIN OMCB"/>
    <property type="match status" value="1"/>
</dbReference>
<keyword evidence="2" id="KW-0964">Secreted</keyword>
<comment type="caution">
    <text evidence="7">The sequence shown here is derived from an EMBL/GenBank/DDBJ whole genome shotgun (WGS) entry which is preliminary data.</text>
</comment>
<keyword evidence="4" id="KW-0472">Membrane</keyword>
<dbReference type="InterPro" id="IPR051172">
    <property type="entry name" value="Chlamydia_OmcB"/>
</dbReference>
<reference evidence="7" key="2">
    <citation type="journal article" date="2021" name="Microbiome">
        <title>Successional dynamics and alternative stable states in a saline activated sludge microbial community over 9 years.</title>
        <authorList>
            <person name="Wang Y."/>
            <person name="Ye J."/>
            <person name="Ju F."/>
            <person name="Liu L."/>
            <person name="Boyd J.A."/>
            <person name="Deng Y."/>
            <person name="Parks D.H."/>
            <person name="Jiang X."/>
            <person name="Yin X."/>
            <person name="Woodcroft B.J."/>
            <person name="Tyson G.W."/>
            <person name="Hugenholtz P."/>
            <person name="Polz M.F."/>
            <person name="Zhang T."/>
        </authorList>
    </citation>
    <scope>NUCLEOTIDE SEQUENCE</scope>
    <source>
        <strain evidence="7">HKST-UBA80</strain>
    </source>
</reference>
<evidence type="ECO:0000256" key="2">
    <source>
        <dbReference type="ARBA" id="ARBA00022525"/>
    </source>
</evidence>
<dbReference type="InterPro" id="IPR019931">
    <property type="entry name" value="LPXTG_anchor"/>
</dbReference>
<dbReference type="AlphaFoldDB" id="A0A955E0L9"/>
<feature type="domain" description="DUF11" evidence="6">
    <location>
        <begin position="833"/>
        <end position="932"/>
    </location>
</feature>
<evidence type="ECO:0000256" key="4">
    <source>
        <dbReference type="SAM" id="Phobius"/>
    </source>
</evidence>
<evidence type="ECO:0000256" key="3">
    <source>
        <dbReference type="ARBA" id="ARBA00023088"/>
    </source>
</evidence>
<dbReference type="Pfam" id="PF01345">
    <property type="entry name" value="DUF11"/>
    <property type="match status" value="2"/>
</dbReference>
<keyword evidence="4" id="KW-0812">Transmembrane</keyword>
<dbReference type="EMBL" id="JAGQNY010000004">
    <property type="protein sequence ID" value="MCA9301961.1"/>
    <property type="molecule type" value="Genomic_DNA"/>
</dbReference>
<keyword evidence="4" id="KW-1133">Transmembrane helix</keyword>
<evidence type="ECO:0000313" key="7">
    <source>
        <dbReference type="EMBL" id="MCA9301961.1"/>
    </source>
</evidence>
<proteinExistence type="predicted"/>
<feature type="transmembrane region" description="Helical" evidence="4">
    <location>
        <begin position="90"/>
        <end position="111"/>
    </location>
</feature>
<dbReference type="Proteomes" id="UP000714817">
    <property type="component" value="Unassembled WGS sequence"/>
</dbReference>
<evidence type="ECO:0000313" key="8">
    <source>
        <dbReference type="Proteomes" id="UP000714817"/>
    </source>
</evidence>
<dbReference type="InterPro" id="IPR047589">
    <property type="entry name" value="DUF11_rpt"/>
</dbReference>
<keyword evidence="3" id="KW-0572">Peptidoglycan-anchor</keyword>
<evidence type="ECO:0000256" key="1">
    <source>
        <dbReference type="ARBA" id="ARBA00022512"/>
    </source>
</evidence>
<dbReference type="Pfam" id="PF00746">
    <property type="entry name" value="Gram_pos_anchor"/>
    <property type="match status" value="1"/>
</dbReference>
<sequence length="1135" mass="126394">MRETDHIGMLKLLYTLELTAIGFYDTISTVQNYMNYRPHFNNPFWSIVFGRRICPPRKKMNKRKESIFSKIFSVFKSMTHRKRSKKFSRATVVSVIAVVAVVSSATAAYSAGLISSLDISFGGRQTQGGPVLARSMEYGFTDVCGTHDVDGNNITFIPPFNDVTDVRATNWNPGWLDLSKTMCNDRGYPVNQEGQCYTFPGYEGGTAYELDVNAPYCQAGSINEKAHAYVCDAEVTGGNPWLACGKSANYVYKALSGRSLSLGQLDEKKKIETGTGLTCGSTVQMDIFNATCTTDMITQHYLVIDNGGDPSDPANWPLDPNGVPTFCLAKDAFVWYTGSCEIEVQKRFVADNNGQPNPSQVKETAYEGENVWVEFTLDNTKGQYVYNETRTLSDTLANNFRYEGQYQPENSDFTCTNSGQDVSCVFEGSIDKGETSKVYFKVNVLEGYLTNEDCEVPNTVFLNDDTMTCTDDANDPSCSITDICLLRVEEEDFDLDIVKKFYGDSNDKPSQNEITQVKVDDKAWIKFRVTNTGEGAYFGSWQDGGVVRANPMLINDDLNEVDNNVLEYTGKLTTDYDGFNYNQCNFITNNSELVCNITTVDLQPDAKFDIYAQVKVTDMPDNNSNGICPANSVKYTNHASLEFTNLAGETQDCSNPFNASDPQCTEDYLCMMEDIVVEEPELTIEKVNLDGNKVYKPGEQIRYEIRIANVGKGDATDVAFNDAVPSEIDYATVALSVSPESFRNDFVYNESTGVIRSDSDGFDLDAGGRITLKVVAKIKSDIEKSEDDEIYNQACITDQVAGDFEKVYCDDVTNTLVWDDDIVPVPGIDIKKDIDISKSTGDDTTYEKGDDIAFKISVRNTGETELANVVISDKVPAYTEYNAEKSKAYGFDWSCSNGIGAGKDCTLDIGTLKIGETKVVYFVSTVVDYDNTGSHNLDSENIVCIVAGMPKDEKVCDDADFDLKVIEDEEEEEKEIKIDVDKEVRIKGDDEWLDKVTNVKKDDVLEFRIRVKNEGKDELDNMKMEDFLPDELKKIGGSGLTEYWENFKEGKTKTFIIEVKVRDSEFDKENVDKCVKNKVEVYYDGDEVGSEDAKVCYVNKEITELPETGAETNLALTVLGLTSAVAGIRVRRKLS</sequence>
<feature type="domain" description="Gram-positive cocci surface proteins LPxTG" evidence="5">
    <location>
        <begin position="1099"/>
        <end position="1128"/>
    </location>
</feature>
<protein>
    <submittedName>
        <fullName evidence="7">DUF11 domain-containing protein</fullName>
    </submittedName>
</protein>
<keyword evidence="1" id="KW-0134">Cell wall</keyword>
<dbReference type="InterPro" id="IPR001434">
    <property type="entry name" value="OmcB-like_DUF11"/>
</dbReference>
<dbReference type="NCBIfam" id="TIGR01167">
    <property type="entry name" value="LPXTG_anchor"/>
    <property type="match status" value="1"/>
</dbReference>
<organism evidence="7 8">
    <name type="scientific">candidate division WWE3 bacterium</name>
    <dbReference type="NCBI Taxonomy" id="2053526"/>
    <lineage>
        <taxon>Bacteria</taxon>
        <taxon>Katanobacteria</taxon>
    </lineage>
</organism>
<reference evidence="7" key="1">
    <citation type="submission" date="2020-04" db="EMBL/GenBank/DDBJ databases">
        <authorList>
            <person name="Zhang T."/>
        </authorList>
    </citation>
    <scope>NUCLEOTIDE SEQUENCE</scope>
    <source>
        <strain evidence="7">HKST-UBA80</strain>
    </source>
</reference>
<name>A0A955E0L9_UNCKA</name>